<comment type="similarity">
    <text evidence="2">Belongs to the methyl-accepting chemotaxis (MCP) protein family.</text>
</comment>
<evidence type="ECO:0000256" key="3">
    <source>
        <dbReference type="PROSITE-ProRule" id="PRU00284"/>
    </source>
</evidence>
<dbReference type="Gene3D" id="1.10.287.950">
    <property type="entry name" value="Methyl-accepting chemotaxis protein"/>
    <property type="match status" value="1"/>
</dbReference>
<feature type="domain" description="HAMP" evidence="7">
    <location>
        <begin position="370"/>
        <end position="420"/>
    </location>
</feature>
<feature type="transmembrane region" description="Helical" evidence="5">
    <location>
        <begin position="291"/>
        <end position="314"/>
    </location>
</feature>
<dbReference type="InterPro" id="IPR029151">
    <property type="entry name" value="Sensor-like_sf"/>
</dbReference>
<keyword evidence="5" id="KW-0812">Transmembrane</keyword>
<dbReference type="PROSITE" id="PS50111">
    <property type="entry name" value="CHEMOTAXIS_TRANSDUC_2"/>
    <property type="match status" value="1"/>
</dbReference>
<evidence type="ECO:0000256" key="1">
    <source>
        <dbReference type="ARBA" id="ARBA00023224"/>
    </source>
</evidence>
<dbReference type="PROSITE" id="PS50885">
    <property type="entry name" value="HAMP"/>
    <property type="match status" value="1"/>
</dbReference>
<dbReference type="SUPFAM" id="SSF103190">
    <property type="entry name" value="Sensory domain-like"/>
    <property type="match status" value="1"/>
</dbReference>
<feature type="transmembrane region" description="Helical" evidence="5">
    <location>
        <begin position="12"/>
        <end position="31"/>
    </location>
</feature>
<dbReference type="InterPro" id="IPR003660">
    <property type="entry name" value="HAMP_dom"/>
</dbReference>
<dbReference type="Gene3D" id="6.10.340.10">
    <property type="match status" value="1"/>
</dbReference>
<keyword evidence="5" id="KW-0472">Membrane</keyword>
<sequence>MKINSIVSKVNILVGILFVATIVIIGSVAYFQTKQSSFEYLRENHNKVLFDVGYIFNTYEADNKAAIETLAQTVINDDILNSESDIYNALKLTEKFVGFEIVFLTTEDGVTYDSSGKKRYANGGFDGRTRPWYLGAKKDMKIYTSDPYKSITLGLFGISYSAPLIENGKFIGVVAGVYSLEKYSSDALELGKTENSFAAVYSQDGTTMFHQDPNLILTKTTLGLNISKAITDDPGLLDPDNIDTLFYAKDDKGVTQAVLCDKTPNPNINICAMIESDTYEEASNLALKTQLIIGIITLIVALILVKIFATYLLGPIAIIQSGLNSFFDFINHKTKDSALINVKTNDEFGAMAKAINENITKTKNALEQDTKAVEQSVETAKEIESGNLTARITAIPANPQLIELKNVLNEMLNVLEAKVGSNMNEINRVFDSYKALDFTTEVKNAKGGVEVTTNVLGQEIVGMLRQSSEFANLLATESAKLQSAVKNLTDSSASQASSLEETAAALEEITSSMQNVSHKTSEVIAQSEEIKNVTSIIGDIADQINLLALNAAIEAARAGEHGRGFAVVADEVRNLAERTQKSLGEIEANTNILVQSINEMGESIKEQTTGITQINDSVAQIDHVTQENLKIANDSAVISDNVNKIANDILEDAKKKKF</sequence>
<evidence type="ECO:0000256" key="5">
    <source>
        <dbReference type="SAM" id="Phobius"/>
    </source>
</evidence>
<feature type="coiled-coil region" evidence="4">
    <location>
        <begin position="356"/>
        <end position="383"/>
    </location>
</feature>
<evidence type="ECO:0000313" key="8">
    <source>
        <dbReference type="EMBL" id="QOQ89078.1"/>
    </source>
</evidence>
<accession>A0ABX6TSN5</accession>
<organism evidence="8 9">
    <name type="scientific">Campylobacter peloridis</name>
    <dbReference type="NCBI Taxonomy" id="488546"/>
    <lineage>
        <taxon>Bacteria</taxon>
        <taxon>Pseudomonadati</taxon>
        <taxon>Campylobacterota</taxon>
        <taxon>Epsilonproteobacteria</taxon>
        <taxon>Campylobacterales</taxon>
        <taxon>Campylobacteraceae</taxon>
        <taxon>Campylobacter</taxon>
    </lineage>
</organism>
<dbReference type="Pfam" id="PF22673">
    <property type="entry name" value="MCP-like_PDC_1"/>
    <property type="match status" value="1"/>
</dbReference>
<dbReference type="Pfam" id="PF00015">
    <property type="entry name" value="MCPsignal"/>
    <property type="match status" value="1"/>
</dbReference>
<evidence type="ECO:0000256" key="2">
    <source>
        <dbReference type="ARBA" id="ARBA00029447"/>
    </source>
</evidence>
<name>A0ABX6TSN5_9BACT</name>
<proteinExistence type="inferred from homology"/>
<evidence type="ECO:0000313" key="9">
    <source>
        <dbReference type="Proteomes" id="UP000595070"/>
    </source>
</evidence>
<dbReference type="Proteomes" id="UP000595070">
    <property type="component" value="Chromosome"/>
</dbReference>
<keyword evidence="5" id="KW-1133">Transmembrane helix</keyword>
<reference evidence="8 9" key="1">
    <citation type="submission" date="2020-10" db="EMBL/GenBank/DDBJ databases">
        <title>Campylobacter and Helicobacter PacBio genomes.</title>
        <authorList>
            <person name="Lane C."/>
        </authorList>
    </citation>
    <scope>NUCLEOTIDE SEQUENCE [LARGE SCALE GENOMIC DNA]</scope>
    <source>
        <strain evidence="8 9">2016D-0074</strain>
    </source>
</reference>
<dbReference type="PANTHER" id="PTHR32089:SF112">
    <property type="entry name" value="LYSOZYME-LIKE PROTEIN-RELATED"/>
    <property type="match status" value="1"/>
</dbReference>
<keyword evidence="1 3" id="KW-0807">Transducer</keyword>
<feature type="domain" description="Methyl-accepting transducer" evidence="6">
    <location>
        <begin position="458"/>
        <end position="658"/>
    </location>
</feature>
<evidence type="ECO:0000259" key="7">
    <source>
        <dbReference type="PROSITE" id="PS50885"/>
    </source>
</evidence>
<keyword evidence="4" id="KW-0175">Coiled coil</keyword>
<dbReference type="SMART" id="SM00283">
    <property type="entry name" value="MA"/>
    <property type="match status" value="1"/>
</dbReference>
<protein>
    <submittedName>
        <fullName evidence="8">MCP-domain signal transduction protein</fullName>
    </submittedName>
</protein>
<dbReference type="PANTHER" id="PTHR32089">
    <property type="entry name" value="METHYL-ACCEPTING CHEMOTAXIS PROTEIN MCPB"/>
    <property type="match status" value="1"/>
</dbReference>
<evidence type="ECO:0000256" key="4">
    <source>
        <dbReference type="SAM" id="Coils"/>
    </source>
</evidence>
<dbReference type="EMBL" id="CP063079">
    <property type="protein sequence ID" value="QOQ89078.1"/>
    <property type="molecule type" value="Genomic_DNA"/>
</dbReference>
<dbReference type="CDD" id="cd18773">
    <property type="entry name" value="PDC1_HK_sensor"/>
    <property type="match status" value="1"/>
</dbReference>
<dbReference type="InterPro" id="IPR004089">
    <property type="entry name" value="MCPsignal_dom"/>
</dbReference>
<keyword evidence="9" id="KW-1185">Reference proteome</keyword>
<gene>
    <name evidence="8" type="ORF">IMC75_00955</name>
</gene>
<dbReference type="Gene3D" id="3.30.450.20">
    <property type="entry name" value="PAS domain"/>
    <property type="match status" value="2"/>
</dbReference>
<dbReference type="SUPFAM" id="SSF58104">
    <property type="entry name" value="Methyl-accepting chemotaxis protein (MCP) signaling domain"/>
    <property type="match status" value="1"/>
</dbReference>
<evidence type="ECO:0000259" key="6">
    <source>
        <dbReference type="PROSITE" id="PS50111"/>
    </source>
</evidence>